<accession>A0A3B0XGV8</accession>
<dbReference type="Pfam" id="PF05170">
    <property type="entry name" value="AsmA"/>
    <property type="match status" value="1"/>
</dbReference>
<proteinExistence type="predicted"/>
<evidence type="ECO:0000259" key="3">
    <source>
        <dbReference type="Pfam" id="PF05170"/>
    </source>
</evidence>
<dbReference type="AlphaFoldDB" id="A0A3B0XGV8"/>
<sequence length="776" mass="85812">MKFIKVSLLIVVGLIVVVLLVGGIFLASLNTGKYEAIAAKQVKQRTGRDLSIGEIKLSFFPWLGIELQQLSLSNATGFKPQYMVKIDSLDVHLQLMALLMQEIRVDTIRVHGLQLALGRNKKAETNWDDILQKLQSKEAQTKVRGLAVEDKKTPEEQAVSAVSILVNGVELKNAEIRWQDDTTAQTISLRQVNLITGAYQAEKPLSVSVSGNIELSELQSDIKMQLQTAVEFNAQTQQLTLDQLVLNIDTALQKMGIEQAAVTLKTGLQADLKNQIFKLPQMVLTLKASGDAIPGNKIQAEIKTAINLNLQQQTADIEKLTVNAQVNSQGIKLQGDIALKKLIDAPQIDGQLRVDEFNPATLAKKLAIELPPTQSKEALKKLAIRFDVSANEHSVQLKKINIQLDQSSLKGIVSISQFEQPAIRYQLKLDRINLDNYLPPAAASTAAGSAKVSPNRSGSVAGNVDTPIDLPVELLRSLNIQGDFSASNITAYQQAISSLNIKVQAKEGLIKLPVISAKVLDGKISALVQLDVRNQLPRYKLQTKAENVDADKLLSPMLEKMLGEKALRLAGIADLTVDVNSQGRSVNQLISNSNGQLKLNVGKATLQGVDTEYFAQKKVFRYMEKKKLPVPEEWKRDYSPKDITALKMARASAVLRNGVLNNQDLLLHASRFKVTGAGKINLLTQNIDYRMIIDVNPPRTKTVFERLLDVPMPVIIKGGGAAFKVDIDYDKWLKTIGRELKTEAKKEIKKAEKKEIKKQKEKLKNKLKNKFKGWLK</sequence>
<feature type="transmembrane region" description="Helical" evidence="2">
    <location>
        <begin position="7"/>
        <end position="29"/>
    </location>
</feature>
<protein>
    <recommendedName>
        <fullName evidence="3">AsmA domain-containing protein</fullName>
    </recommendedName>
</protein>
<feature type="domain" description="AsmA" evidence="3">
    <location>
        <begin position="2"/>
        <end position="665"/>
    </location>
</feature>
<organism evidence="4">
    <name type="scientific">hydrothermal vent metagenome</name>
    <dbReference type="NCBI Taxonomy" id="652676"/>
    <lineage>
        <taxon>unclassified sequences</taxon>
        <taxon>metagenomes</taxon>
        <taxon>ecological metagenomes</taxon>
    </lineage>
</organism>
<dbReference type="EMBL" id="UOFI01000005">
    <property type="protein sequence ID" value="VAW60839.1"/>
    <property type="molecule type" value="Genomic_DNA"/>
</dbReference>
<keyword evidence="2" id="KW-0472">Membrane</keyword>
<dbReference type="PANTHER" id="PTHR30441:SF4">
    <property type="entry name" value="PROTEIN ASMA"/>
    <property type="match status" value="1"/>
</dbReference>
<reference evidence="4" key="1">
    <citation type="submission" date="2018-06" db="EMBL/GenBank/DDBJ databases">
        <authorList>
            <person name="Zhirakovskaya E."/>
        </authorList>
    </citation>
    <scope>NUCLEOTIDE SEQUENCE</scope>
</reference>
<dbReference type="GO" id="GO:0005886">
    <property type="term" value="C:plasma membrane"/>
    <property type="evidence" value="ECO:0007669"/>
    <property type="project" value="TreeGrafter"/>
</dbReference>
<keyword evidence="1" id="KW-0175">Coiled coil</keyword>
<dbReference type="PANTHER" id="PTHR30441">
    <property type="entry name" value="DUF748 DOMAIN-CONTAINING PROTEIN"/>
    <property type="match status" value="1"/>
</dbReference>
<evidence type="ECO:0000313" key="4">
    <source>
        <dbReference type="EMBL" id="VAW60839.1"/>
    </source>
</evidence>
<evidence type="ECO:0000256" key="1">
    <source>
        <dbReference type="SAM" id="Coils"/>
    </source>
</evidence>
<dbReference type="InterPro" id="IPR052894">
    <property type="entry name" value="AsmA-related"/>
</dbReference>
<keyword evidence="2" id="KW-1133">Transmembrane helix</keyword>
<evidence type="ECO:0000256" key="2">
    <source>
        <dbReference type="SAM" id="Phobius"/>
    </source>
</evidence>
<keyword evidence="2" id="KW-0812">Transmembrane</keyword>
<feature type="coiled-coil region" evidence="1">
    <location>
        <begin position="741"/>
        <end position="773"/>
    </location>
</feature>
<dbReference type="InterPro" id="IPR007844">
    <property type="entry name" value="AsmA"/>
</dbReference>
<gene>
    <name evidence="4" type="ORF">MNBD_GAMMA09-1542</name>
</gene>
<name>A0A3B0XGV8_9ZZZZ</name>
<dbReference type="GO" id="GO:0090313">
    <property type="term" value="P:regulation of protein targeting to membrane"/>
    <property type="evidence" value="ECO:0007669"/>
    <property type="project" value="TreeGrafter"/>
</dbReference>